<keyword evidence="3" id="KW-1185">Reference proteome</keyword>
<protein>
    <recommendedName>
        <fullName evidence="1">DUF1664 domain-containing protein</fullName>
    </recommendedName>
</protein>
<dbReference type="Pfam" id="PF07889">
    <property type="entry name" value="DUF1664"/>
    <property type="match status" value="1"/>
</dbReference>
<accession>A0A3B5XWY8</accession>
<dbReference type="Gene3D" id="1.20.5.2280">
    <property type="match status" value="1"/>
</dbReference>
<dbReference type="PANTHER" id="PTHR46667">
    <property type="entry name" value="OS05G0182700 PROTEIN"/>
    <property type="match status" value="1"/>
</dbReference>
<organism evidence="2">
    <name type="scientific">Triticum aestivum</name>
    <name type="common">Wheat</name>
    <dbReference type="NCBI Taxonomy" id="4565"/>
    <lineage>
        <taxon>Eukaryota</taxon>
        <taxon>Viridiplantae</taxon>
        <taxon>Streptophyta</taxon>
        <taxon>Embryophyta</taxon>
        <taxon>Tracheophyta</taxon>
        <taxon>Spermatophyta</taxon>
        <taxon>Magnoliopsida</taxon>
        <taxon>Liliopsida</taxon>
        <taxon>Poales</taxon>
        <taxon>Poaceae</taxon>
        <taxon>BOP clade</taxon>
        <taxon>Pooideae</taxon>
        <taxon>Triticodae</taxon>
        <taxon>Triticeae</taxon>
        <taxon>Triticinae</taxon>
        <taxon>Triticum</taxon>
    </lineage>
</organism>
<dbReference type="Gramene" id="TraesCS1A02G121300.2">
    <property type="protein sequence ID" value="TraesCS1A02G121300.2"/>
    <property type="gene ID" value="TraesCS1A02G121300"/>
</dbReference>
<dbReference type="Proteomes" id="UP000019116">
    <property type="component" value="Chromosome 1A"/>
</dbReference>
<evidence type="ECO:0000313" key="3">
    <source>
        <dbReference type="Proteomes" id="UP000019116"/>
    </source>
</evidence>
<dbReference type="PANTHER" id="PTHR46667:SF6">
    <property type="entry name" value="OS01G0185100 PROTEIN"/>
    <property type="match status" value="1"/>
</dbReference>
<evidence type="ECO:0000259" key="1">
    <source>
        <dbReference type="Pfam" id="PF07889"/>
    </source>
</evidence>
<dbReference type="OrthoDB" id="544175at2759"/>
<dbReference type="AlphaFoldDB" id="A0A3B5XWY8"/>
<reference evidence="2" key="2">
    <citation type="submission" date="2018-10" db="UniProtKB">
        <authorList>
            <consortium name="EnsemblPlants"/>
        </authorList>
    </citation>
    <scope>IDENTIFICATION</scope>
</reference>
<dbReference type="EnsemblPlants" id="TraesCS1A02G121300.2">
    <property type="protein sequence ID" value="TraesCS1A02G121300.2"/>
    <property type="gene ID" value="TraesCS1A02G121300"/>
</dbReference>
<name>A0A3B5XWY8_WHEAT</name>
<feature type="domain" description="DUF1664" evidence="1">
    <location>
        <begin position="96"/>
        <end position="217"/>
    </location>
</feature>
<sequence>MAMVAQAGFGLTRVVMLVGAGVAGSVVLRNGRLSEILTEIQEFLEKGEMGKGGGGGADHGINDALNEVRQLAMQVRNLGSPRSITVLSGGSGQTGVSGLIVPAATVGALGYGYMWWKGISFGDLMYVTKQNMANVVSSMTKHLEQVQSSLAAAKKHLTQRIEKLDDKLDQQKALSGQIKDDVTGARLKLENIGSEIKNIKELVWGLDEKMDSMEAKQNFSCAGVMYLCQFIEQSGGKLPERLEGIKPSAKRFETIGIQGLQLAIETGNFSDFSNADSTDKISSKSTTRALFCRSNSLKSAN</sequence>
<evidence type="ECO:0000313" key="2">
    <source>
        <dbReference type="EnsemblPlants" id="TraesCS1A02G121300.2"/>
    </source>
</evidence>
<dbReference type="Gramene" id="TraesCS1A03G0298500.2">
    <property type="protein sequence ID" value="TraesCS1A03G0298500.2.CDS"/>
    <property type="gene ID" value="TraesCS1A03G0298500"/>
</dbReference>
<reference evidence="2" key="1">
    <citation type="submission" date="2018-08" db="EMBL/GenBank/DDBJ databases">
        <authorList>
            <person name="Rossello M."/>
        </authorList>
    </citation>
    <scope>NUCLEOTIDE SEQUENCE [LARGE SCALE GENOMIC DNA]</scope>
    <source>
        <strain evidence="2">cv. Chinese Spring</strain>
    </source>
</reference>
<dbReference type="InterPro" id="IPR012458">
    <property type="entry name" value="DUF1664"/>
</dbReference>
<proteinExistence type="predicted"/>